<dbReference type="PANTHER" id="PTHR46270">
    <property type="entry name" value="ARMADILLO-TYPE FOLD-RELATED"/>
    <property type="match status" value="1"/>
</dbReference>
<evidence type="ECO:0000313" key="3">
    <source>
        <dbReference type="EMBL" id="CAF3729662.1"/>
    </source>
</evidence>
<protein>
    <recommendedName>
        <fullName evidence="1">TIR domain-containing protein</fullName>
    </recommendedName>
</protein>
<reference evidence="2" key="1">
    <citation type="submission" date="2021-02" db="EMBL/GenBank/DDBJ databases">
        <authorList>
            <person name="Nowell W R."/>
        </authorList>
    </citation>
    <scope>NUCLEOTIDE SEQUENCE</scope>
</reference>
<dbReference type="Gene3D" id="3.40.50.10140">
    <property type="entry name" value="Toll/interleukin-1 receptor homology (TIR) domain"/>
    <property type="match status" value="1"/>
</dbReference>
<dbReference type="PROSITE" id="PS50104">
    <property type="entry name" value="TIR"/>
    <property type="match status" value="1"/>
</dbReference>
<organism evidence="2 4">
    <name type="scientific">Didymodactylos carnosus</name>
    <dbReference type="NCBI Taxonomy" id="1234261"/>
    <lineage>
        <taxon>Eukaryota</taxon>
        <taxon>Metazoa</taxon>
        <taxon>Spiralia</taxon>
        <taxon>Gnathifera</taxon>
        <taxon>Rotifera</taxon>
        <taxon>Eurotatoria</taxon>
        <taxon>Bdelloidea</taxon>
        <taxon>Philodinida</taxon>
        <taxon>Philodinidae</taxon>
        <taxon>Didymodactylos</taxon>
    </lineage>
</organism>
<gene>
    <name evidence="2" type="ORF">GPM918_LOCUS11417</name>
    <name evidence="3" type="ORF">SRO942_LOCUS11418</name>
</gene>
<keyword evidence="4" id="KW-1185">Reference proteome</keyword>
<dbReference type="SMART" id="SM00255">
    <property type="entry name" value="TIR"/>
    <property type="match status" value="1"/>
</dbReference>
<feature type="domain" description="TIR" evidence="1">
    <location>
        <begin position="497"/>
        <end position="623"/>
    </location>
</feature>
<dbReference type="AlphaFoldDB" id="A0A814DHX1"/>
<dbReference type="SUPFAM" id="SSF48371">
    <property type="entry name" value="ARM repeat"/>
    <property type="match status" value="1"/>
</dbReference>
<dbReference type="InterPro" id="IPR016024">
    <property type="entry name" value="ARM-type_fold"/>
</dbReference>
<evidence type="ECO:0000313" key="2">
    <source>
        <dbReference type="EMBL" id="CAF0954363.1"/>
    </source>
</evidence>
<dbReference type="OrthoDB" id="1081807at2759"/>
<dbReference type="Pfam" id="PF13676">
    <property type="entry name" value="TIR_2"/>
    <property type="match status" value="1"/>
</dbReference>
<accession>A0A814DHX1</accession>
<name>A0A814DHX1_9BILA</name>
<dbReference type="EMBL" id="CAJOBC010002365">
    <property type="protein sequence ID" value="CAF3729662.1"/>
    <property type="molecule type" value="Genomic_DNA"/>
</dbReference>
<dbReference type="Gene3D" id="1.25.10.10">
    <property type="entry name" value="Leucine-rich Repeat Variant"/>
    <property type="match status" value="1"/>
</dbReference>
<comment type="caution">
    <text evidence="2">The sequence shown here is derived from an EMBL/GenBank/DDBJ whole genome shotgun (WGS) entry which is preliminary data.</text>
</comment>
<dbReference type="EMBL" id="CAJNOQ010002365">
    <property type="protein sequence ID" value="CAF0954363.1"/>
    <property type="molecule type" value="Genomic_DNA"/>
</dbReference>
<dbReference type="Proteomes" id="UP000681722">
    <property type="component" value="Unassembled WGS sequence"/>
</dbReference>
<dbReference type="InterPro" id="IPR000157">
    <property type="entry name" value="TIR_dom"/>
</dbReference>
<dbReference type="Proteomes" id="UP000663829">
    <property type="component" value="Unassembled WGS sequence"/>
</dbReference>
<dbReference type="InterPro" id="IPR035897">
    <property type="entry name" value="Toll_tir_struct_dom_sf"/>
</dbReference>
<dbReference type="SUPFAM" id="SSF52200">
    <property type="entry name" value="Toll/Interleukin receptor TIR domain"/>
    <property type="match status" value="1"/>
</dbReference>
<sequence length="902" mass="103721">MQIQKHCRDIHVVHGQKTRPAEHFCSTSRDGNSPGSLIWNLTKALSKANIPILKLLLINETALISSITQCVKEISMTKKYLNNDAPDLQGLDYMVRTLTELQRSHVEIQDDPVLSDLLGSIINCLCSDYYVEMFKQLLTPLGYQSQLSASQAFLLHTCPGYIFRYRGKRMEETSVTISRKMLYHYAEIFEKFIPFLASKKWNEQIIKCIIQIVLILQYITPTAYPDILKRFAADHTKLIDHILTILSTPTLCGDHVVTTNGEDTTMNLLIAHSIAYLYFLTFEVNLLSTLKNKTNVIQTFLKLTDTKTDEVQFNAYRMLAVLMNEDDIKNLANPNKITSVFIKSLKQVIDPQPGQRRRLQNSLVCLKSLVQHEQVKAELAKQSDGLPLLIRCATDTKFDVANVRVPALEILWAMTFNEEAAVILKNDHEFMKYVKTLLSSKENVGLQTAADGILWKLEKEAQFVVQQHEPVTLQVPSTTSAEVTTKIKAASVDQPPVKFDVMISYSHSDKDLCYEIRERLVKDNFQVWLDRDNLYGSTMQAMADAIEHSEVVLICMSDAYKQSVYCQSEAHYAFERRRRLIPLVMKQKYRPDGWLGFVVSGKIYVDFPKMGIDLAYEKLKAEIMRRQHHSSTSSNNTTANQKPPFDREQILELQHHPTAHHIAAQAPVTSSFSQQYSYPTCVTLFTKQNVQDFLSDKKLNVMFPICGQMDGNSLFKTYQMCEKNFAQMYQSLKTELFDLHNKILPLDVYMHFVKELSMVLPNAAETSTRNLQLQQSSYPTCVTLFTEDNVQHFLVDKKLDAMLPLCEQMDGDSLLKTYQMYNLTVTQQNFITFILRWNINKANWESFTVYIKQEIMQKNLINYHPKFKNETEILATQVDEIILTAADKLVPKKKLNEYTHPW</sequence>
<dbReference type="PANTHER" id="PTHR46270:SF2">
    <property type="entry name" value="TIR DOMAIN-CONTAINING PROTEIN"/>
    <property type="match status" value="1"/>
</dbReference>
<proteinExistence type="predicted"/>
<evidence type="ECO:0000259" key="1">
    <source>
        <dbReference type="PROSITE" id="PS50104"/>
    </source>
</evidence>
<evidence type="ECO:0000313" key="4">
    <source>
        <dbReference type="Proteomes" id="UP000663829"/>
    </source>
</evidence>
<dbReference type="GO" id="GO:0007165">
    <property type="term" value="P:signal transduction"/>
    <property type="evidence" value="ECO:0007669"/>
    <property type="project" value="InterPro"/>
</dbReference>
<dbReference type="InterPro" id="IPR011989">
    <property type="entry name" value="ARM-like"/>
</dbReference>